<evidence type="ECO:0000313" key="3">
    <source>
        <dbReference type="Proteomes" id="UP000198688"/>
    </source>
</evidence>
<sequence length="451" mass="45507">MTASAGSLVAAPAGSGPDRWAGFTLAEDVRAIDAAVRNGSWVDGALAGSGGALDGLAAVADPLGNLTQFGVAWLIEQVEPLAEALDWLAGDAAAISAHAQTWANVAGALTMEADGLGRAARSEVAGWSGAAAEAYRTWAGHRETELRALGTTAGTVSAMAEGAGGLVGSVRLMIRDAIAAVVARLVVYAVEVAATRGAALPLVMSQVTAVCAAWAARISRWLKGLIDSLRNLVTQSDKIQKLIRSLGGALGDARGAAGKAPDGVGRLGAGAGGTDGAGGTGDRGTGDLGSGDLGVGRLDAGKEHVPLGDGFRVGVDDPESLFVDKERAIADLLAAEGKMVHPRRRVEDVTGLTNPDAMVRSGPDDPGVVTEFKTPESASSSSMRSNILAAGKQLGQHGGGDVVIDGRPAGLTEEVARHGWARAAGQARAHGSALPDRARVILADGTMLELP</sequence>
<dbReference type="OrthoDB" id="5069709at2"/>
<dbReference type="STRING" id="113562.SAMN04489716_5787"/>
<proteinExistence type="predicted"/>
<gene>
    <name evidence="2" type="ORF">SAMN04489716_5787</name>
</gene>
<protein>
    <recommendedName>
        <fullName evidence="4">tRNA nuclease CdiA C-terminal domain-containing protein</fullName>
    </recommendedName>
</protein>
<evidence type="ECO:0008006" key="4">
    <source>
        <dbReference type="Google" id="ProtNLM"/>
    </source>
</evidence>
<feature type="compositionally biased region" description="Low complexity" evidence="1">
    <location>
        <begin position="254"/>
        <end position="264"/>
    </location>
</feature>
<evidence type="ECO:0000313" key="2">
    <source>
        <dbReference type="EMBL" id="SDT69543.1"/>
    </source>
</evidence>
<reference evidence="2 3" key="1">
    <citation type="submission" date="2016-10" db="EMBL/GenBank/DDBJ databases">
        <authorList>
            <person name="de Groot N.N."/>
        </authorList>
    </citation>
    <scope>NUCLEOTIDE SEQUENCE [LARGE SCALE GENOMIC DNA]</scope>
    <source>
        <strain evidence="2 3">DSM 43941</strain>
    </source>
</reference>
<accession>A0A1H2CGG2</accession>
<keyword evidence="3" id="KW-1185">Reference proteome</keyword>
<dbReference type="AlphaFoldDB" id="A0A1H2CGG2"/>
<dbReference type="RefSeq" id="WP_092547970.1">
    <property type="nucleotide sequence ID" value="NZ_BOMJ01000064.1"/>
</dbReference>
<dbReference type="EMBL" id="LT629758">
    <property type="protein sequence ID" value="SDT69543.1"/>
    <property type="molecule type" value="Genomic_DNA"/>
</dbReference>
<evidence type="ECO:0000256" key="1">
    <source>
        <dbReference type="SAM" id="MobiDB-lite"/>
    </source>
</evidence>
<dbReference type="Proteomes" id="UP000198688">
    <property type="component" value="Chromosome I"/>
</dbReference>
<organism evidence="2 3">
    <name type="scientific">Actinoplanes derwentensis</name>
    <dbReference type="NCBI Taxonomy" id="113562"/>
    <lineage>
        <taxon>Bacteria</taxon>
        <taxon>Bacillati</taxon>
        <taxon>Actinomycetota</taxon>
        <taxon>Actinomycetes</taxon>
        <taxon>Micromonosporales</taxon>
        <taxon>Micromonosporaceae</taxon>
        <taxon>Actinoplanes</taxon>
    </lineage>
</organism>
<feature type="region of interest" description="Disordered" evidence="1">
    <location>
        <begin position="254"/>
        <end position="295"/>
    </location>
</feature>
<name>A0A1H2CGG2_9ACTN</name>
<feature type="compositionally biased region" description="Gly residues" evidence="1">
    <location>
        <begin position="265"/>
        <end position="294"/>
    </location>
</feature>